<dbReference type="Proteomes" id="UP001597116">
    <property type="component" value="Unassembled WGS sequence"/>
</dbReference>
<comment type="caution">
    <text evidence="2">The sequence shown here is derived from an EMBL/GenBank/DDBJ whole genome shotgun (WGS) entry which is preliminary data.</text>
</comment>
<name>A0ABW3QFB9_9BACT</name>
<reference evidence="3" key="1">
    <citation type="journal article" date="2019" name="Int. J. Syst. Evol. Microbiol.">
        <title>The Global Catalogue of Microorganisms (GCM) 10K type strain sequencing project: providing services to taxonomists for standard genome sequencing and annotation.</title>
        <authorList>
            <consortium name="The Broad Institute Genomics Platform"/>
            <consortium name="The Broad Institute Genome Sequencing Center for Infectious Disease"/>
            <person name="Wu L."/>
            <person name="Ma J."/>
        </authorList>
    </citation>
    <scope>NUCLEOTIDE SEQUENCE [LARGE SCALE GENOMIC DNA]</scope>
    <source>
        <strain evidence="3">CCUG 55608</strain>
    </source>
</reference>
<evidence type="ECO:0000256" key="1">
    <source>
        <dbReference type="SAM" id="MobiDB-lite"/>
    </source>
</evidence>
<keyword evidence="3" id="KW-1185">Reference proteome</keyword>
<feature type="region of interest" description="Disordered" evidence="1">
    <location>
        <begin position="270"/>
        <end position="289"/>
    </location>
</feature>
<organism evidence="2 3">
    <name type="scientific">Larkinella insperata</name>
    <dbReference type="NCBI Taxonomy" id="332158"/>
    <lineage>
        <taxon>Bacteria</taxon>
        <taxon>Pseudomonadati</taxon>
        <taxon>Bacteroidota</taxon>
        <taxon>Cytophagia</taxon>
        <taxon>Cytophagales</taxon>
        <taxon>Spirosomataceae</taxon>
        <taxon>Larkinella</taxon>
    </lineage>
</organism>
<sequence length="289" mass="32466">MGDIDRKDNPGIDMGELKKHMARLPYVLLCAYSVRGGLWFVVRLLEAQTPETLATHFRYLQKVFRDRFGIKLDASKGGNPTDLRFVSYDVEPYLNENATVMKGTYTPSPKPACRTFLDRPTKSVDQNDLVTRLVRYTQNAAEGQRHETLLKAAILAGGYVATGQMDEQTAVYALETVASEWPNFGKSQKTIRDGIGYGLAKPIDEPQDLPRSVVTEIKPDKTTKANFIRDAAPRVQIIQKEDPHVPADSGTPFNPINFFEWQRSYPPFNQLGLASLPETKRENGNEDES</sequence>
<evidence type="ECO:0000313" key="3">
    <source>
        <dbReference type="Proteomes" id="UP001597116"/>
    </source>
</evidence>
<accession>A0ABW3QFB9</accession>
<protein>
    <submittedName>
        <fullName evidence="2">Uncharacterized protein</fullName>
    </submittedName>
</protein>
<gene>
    <name evidence="2" type="ORF">ACFQ4C_25695</name>
</gene>
<dbReference type="EMBL" id="JBHTLP010000021">
    <property type="protein sequence ID" value="MFD1144547.1"/>
    <property type="molecule type" value="Genomic_DNA"/>
</dbReference>
<proteinExistence type="predicted"/>
<feature type="compositionally biased region" description="Basic and acidic residues" evidence="1">
    <location>
        <begin position="278"/>
        <end position="289"/>
    </location>
</feature>
<evidence type="ECO:0000313" key="2">
    <source>
        <dbReference type="EMBL" id="MFD1144547.1"/>
    </source>
</evidence>